<keyword evidence="1" id="KW-0812">Transmembrane</keyword>
<sequence>MSSISRVLLIGLVIAVGVALLPVIVNQVGDFMVDPRICVLSYGDSMGDLLLYVAVGILVLIAVGMLRGRPIAIGMIVAVGLVALIAIHPTSSVEAAESCLLRDGALAMTGNLNMGGHSIINTGNISGSSLSITSPTITSPTITDPNLTGMSTTTFGSGGQIEWTFDGSAGIDPTLTFLSGTIETNSTLTFTGTNNIRNVNNILVGTENTIAIAPDELEVTAAGVSSGEHT</sequence>
<gene>
    <name evidence="2" type="ORF">LCGC14_2885890</name>
</gene>
<reference evidence="2" key="1">
    <citation type="journal article" date="2015" name="Nature">
        <title>Complex archaea that bridge the gap between prokaryotes and eukaryotes.</title>
        <authorList>
            <person name="Spang A."/>
            <person name="Saw J.H."/>
            <person name="Jorgensen S.L."/>
            <person name="Zaremba-Niedzwiedzka K."/>
            <person name="Martijn J."/>
            <person name="Lind A.E."/>
            <person name="van Eijk R."/>
            <person name="Schleper C."/>
            <person name="Guy L."/>
            <person name="Ettema T.J."/>
        </authorList>
    </citation>
    <scope>NUCLEOTIDE SEQUENCE</scope>
</reference>
<comment type="caution">
    <text evidence="2">The sequence shown here is derived from an EMBL/GenBank/DDBJ whole genome shotgun (WGS) entry which is preliminary data.</text>
</comment>
<feature type="transmembrane region" description="Helical" evidence="1">
    <location>
        <begin position="71"/>
        <end position="89"/>
    </location>
</feature>
<feature type="transmembrane region" description="Helical" evidence="1">
    <location>
        <begin position="49"/>
        <end position="66"/>
    </location>
</feature>
<keyword evidence="1" id="KW-1133">Transmembrane helix</keyword>
<proteinExistence type="predicted"/>
<feature type="non-terminal residue" evidence="2">
    <location>
        <position position="230"/>
    </location>
</feature>
<evidence type="ECO:0000256" key="1">
    <source>
        <dbReference type="SAM" id="Phobius"/>
    </source>
</evidence>
<evidence type="ECO:0000313" key="2">
    <source>
        <dbReference type="EMBL" id="KKK74227.1"/>
    </source>
</evidence>
<protein>
    <submittedName>
        <fullName evidence="2">Uncharacterized protein</fullName>
    </submittedName>
</protein>
<organism evidence="2">
    <name type="scientific">marine sediment metagenome</name>
    <dbReference type="NCBI Taxonomy" id="412755"/>
    <lineage>
        <taxon>unclassified sequences</taxon>
        <taxon>metagenomes</taxon>
        <taxon>ecological metagenomes</taxon>
    </lineage>
</organism>
<dbReference type="EMBL" id="LAZR01056422">
    <property type="protein sequence ID" value="KKK74227.1"/>
    <property type="molecule type" value="Genomic_DNA"/>
</dbReference>
<feature type="transmembrane region" description="Helical" evidence="1">
    <location>
        <begin position="7"/>
        <end position="29"/>
    </location>
</feature>
<dbReference type="AlphaFoldDB" id="A0A0F8XYP7"/>
<keyword evidence="1" id="KW-0472">Membrane</keyword>
<name>A0A0F8XYP7_9ZZZZ</name>
<accession>A0A0F8XYP7</accession>